<organism evidence="2 3">
    <name type="scientific">Marasmiellus scandens</name>
    <dbReference type="NCBI Taxonomy" id="2682957"/>
    <lineage>
        <taxon>Eukaryota</taxon>
        <taxon>Fungi</taxon>
        <taxon>Dikarya</taxon>
        <taxon>Basidiomycota</taxon>
        <taxon>Agaricomycotina</taxon>
        <taxon>Agaricomycetes</taxon>
        <taxon>Agaricomycetidae</taxon>
        <taxon>Agaricales</taxon>
        <taxon>Marasmiineae</taxon>
        <taxon>Omphalotaceae</taxon>
        <taxon>Marasmiellus</taxon>
    </lineage>
</organism>
<evidence type="ECO:0000256" key="1">
    <source>
        <dbReference type="SAM" id="Phobius"/>
    </source>
</evidence>
<keyword evidence="1" id="KW-0812">Transmembrane</keyword>
<evidence type="ECO:0000313" key="3">
    <source>
        <dbReference type="Proteomes" id="UP001498398"/>
    </source>
</evidence>
<name>A0ABR1JJ53_9AGAR</name>
<protein>
    <submittedName>
        <fullName evidence="2">Uncharacterized protein</fullName>
    </submittedName>
</protein>
<accession>A0ABR1JJ53</accession>
<sequence>MFKSINARLSTLVDPAITRYIPKGMIINLIFLATTMFIAQGVYAWQLWIVSLRNNVWLPILTATAATGAWGK</sequence>
<keyword evidence="3" id="KW-1185">Reference proteome</keyword>
<gene>
    <name evidence="2" type="ORF">VKT23_009743</name>
</gene>
<dbReference type="EMBL" id="JBANRG010000017">
    <property type="protein sequence ID" value="KAK7458743.1"/>
    <property type="molecule type" value="Genomic_DNA"/>
</dbReference>
<keyword evidence="1" id="KW-0472">Membrane</keyword>
<dbReference type="Proteomes" id="UP001498398">
    <property type="component" value="Unassembled WGS sequence"/>
</dbReference>
<feature type="transmembrane region" description="Helical" evidence="1">
    <location>
        <begin position="26"/>
        <end position="48"/>
    </location>
</feature>
<evidence type="ECO:0000313" key="2">
    <source>
        <dbReference type="EMBL" id="KAK7458743.1"/>
    </source>
</evidence>
<proteinExistence type="predicted"/>
<keyword evidence="1" id="KW-1133">Transmembrane helix</keyword>
<comment type="caution">
    <text evidence="2">The sequence shown here is derived from an EMBL/GenBank/DDBJ whole genome shotgun (WGS) entry which is preliminary data.</text>
</comment>
<reference evidence="2 3" key="1">
    <citation type="submission" date="2024-01" db="EMBL/GenBank/DDBJ databases">
        <title>A draft genome for the cacao thread blight pathogen Marasmiellus scandens.</title>
        <authorList>
            <person name="Baruah I.K."/>
            <person name="Leung J."/>
            <person name="Bukari Y."/>
            <person name="Amoako-Attah I."/>
            <person name="Meinhardt L.W."/>
            <person name="Bailey B.A."/>
            <person name="Cohen S.P."/>
        </authorList>
    </citation>
    <scope>NUCLEOTIDE SEQUENCE [LARGE SCALE GENOMIC DNA]</scope>
    <source>
        <strain evidence="2 3">GH-19</strain>
    </source>
</reference>